<evidence type="ECO:0000259" key="2">
    <source>
        <dbReference type="Pfam" id="PF13649"/>
    </source>
</evidence>
<comment type="similarity">
    <text evidence="1">Belongs to the methyltransferase superfamily. LaeA methyltransferase family.</text>
</comment>
<gene>
    <name evidence="3" type="ORF">FOVG_18972</name>
</gene>
<name>W9NFQ0_FUSOX</name>
<dbReference type="EMBL" id="JH651101">
    <property type="protein sequence ID" value="EXA29556.1"/>
    <property type="molecule type" value="Genomic_DNA"/>
</dbReference>
<sequence>MSSTLFGPSKYSVMPQLQSSVTVLLSDSVLGYLIHPDIEKSLPLNTKIADIATGTGIWALHVARNRPEATVDAIDISSSQFPPEETRPHNINFIVHDARDPFDAKHHDQYDMIHVRAVVAGMKEADWKLIVDNMFRMLKPGGYLQWAEADLSRPAVLRNGNAPVSFKFLPNLMKKWEADLSQRDLSGPRRLAELITSAGGSEVSVDIFSSDRLPEVRSTITLNYVKAILGSAASEDTEAIRRGVEEDIAAGAYVRFDNYVTTARRLFS</sequence>
<organism evidence="3">
    <name type="scientific">Fusarium oxysporum f. sp. pisi HDV247</name>
    <dbReference type="NCBI Taxonomy" id="1080344"/>
    <lineage>
        <taxon>Eukaryota</taxon>
        <taxon>Fungi</taxon>
        <taxon>Dikarya</taxon>
        <taxon>Ascomycota</taxon>
        <taxon>Pezizomycotina</taxon>
        <taxon>Sordariomycetes</taxon>
        <taxon>Hypocreomycetidae</taxon>
        <taxon>Hypocreales</taxon>
        <taxon>Nectriaceae</taxon>
        <taxon>Fusarium</taxon>
        <taxon>Fusarium oxysporum species complex</taxon>
    </lineage>
</organism>
<reference evidence="3" key="1">
    <citation type="submission" date="2011-10" db="EMBL/GenBank/DDBJ databases">
        <title>The Genome Sequence of Fusarium oxysporum HDV247.</title>
        <authorList>
            <consortium name="The Broad Institute Genome Sequencing Platform"/>
            <person name="Ma L.-J."/>
            <person name="Gale L.R."/>
            <person name="Schwartz D.C."/>
            <person name="Zhou S."/>
            <person name="Corby-Kistler H."/>
            <person name="Young S.K."/>
            <person name="Zeng Q."/>
            <person name="Gargeya S."/>
            <person name="Fitzgerald M."/>
            <person name="Haas B."/>
            <person name="Abouelleil A."/>
            <person name="Alvarado L."/>
            <person name="Arachchi H.M."/>
            <person name="Berlin A."/>
            <person name="Brown A."/>
            <person name="Chapman S.B."/>
            <person name="Chen Z."/>
            <person name="Dunbar C."/>
            <person name="Freedman E."/>
            <person name="Gearin G."/>
            <person name="Goldberg J."/>
            <person name="Griggs A."/>
            <person name="Gujja S."/>
            <person name="Heiman D."/>
            <person name="Howarth C."/>
            <person name="Larson L."/>
            <person name="Lui A."/>
            <person name="MacDonald P.J.P."/>
            <person name="Montmayeur A."/>
            <person name="Murphy C."/>
            <person name="Neiman D."/>
            <person name="Pearson M."/>
            <person name="Priest M."/>
            <person name="Roberts A."/>
            <person name="Saif S."/>
            <person name="Shea T."/>
            <person name="Shenoy N."/>
            <person name="Sisk P."/>
            <person name="Stolte C."/>
            <person name="Sykes S."/>
            <person name="Wortman J."/>
            <person name="Nusbaum C."/>
            <person name="Birren B."/>
        </authorList>
    </citation>
    <scope>NUCLEOTIDE SEQUENCE [LARGE SCALE GENOMIC DNA]</scope>
    <source>
        <strain evidence="3">HDV247</strain>
    </source>
</reference>
<accession>W9NFQ0</accession>
<dbReference type="SUPFAM" id="SSF53335">
    <property type="entry name" value="S-adenosyl-L-methionine-dependent methyltransferases"/>
    <property type="match status" value="1"/>
</dbReference>
<reference evidence="3" key="2">
    <citation type="submission" date="2012-05" db="EMBL/GenBank/DDBJ databases">
        <title>Annotation of the Genome Sequence of Fusarium oxysporum HDV247.</title>
        <authorList>
            <consortium name="The Broad Institute Genomics Platform"/>
            <person name="Ma L.-J."/>
            <person name="Corby-Kistler H."/>
            <person name="Broz K."/>
            <person name="Gale L.R."/>
            <person name="Jonkers W."/>
            <person name="O'Donnell K."/>
            <person name="Ploetz R."/>
            <person name="Steinberg C."/>
            <person name="Schwartz D.C."/>
            <person name="VanEtten H."/>
            <person name="Zhou S."/>
            <person name="Young S.K."/>
            <person name="Zeng Q."/>
            <person name="Gargeya S."/>
            <person name="Fitzgerald M."/>
            <person name="Abouelleil A."/>
            <person name="Alvarado L."/>
            <person name="Chapman S.B."/>
            <person name="Gainer-Dewar J."/>
            <person name="Goldberg J."/>
            <person name="Griggs A."/>
            <person name="Gujja S."/>
            <person name="Hansen M."/>
            <person name="Howarth C."/>
            <person name="Imamovic A."/>
            <person name="Ireland A."/>
            <person name="Larimer J."/>
            <person name="McCowan C."/>
            <person name="Murphy C."/>
            <person name="Pearson M."/>
            <person name="Poon T.W."/>
            <person name="Priest M."/>
            <person name="Roberts A."/>
            <person name="Saif S."/>
            <person name="Shea T."/>
            <person name="Sykes S."/>
            <person name="Wortman J."/>
            <person name="Nusbaum C."/>
            <person name="Birren B."/>
        </authorList>
    </citation>
    <scope>NUCLEOTIDE SEQUENCE</scope>
    <source>
        <strain evidence="3">HDV247</strain>
    </source>
</reference>
<dbReference type="Pfam" id="PF13649">
    <property type="entry name" value="Methyltransf_25"/>
    <property type="match status" value="1"/>
</dbReference>
<dbReference type="AlphaFoldDB" id="W9NFQ0"/>
<dbReference type="CDD" id="cd02440">
    <property type="entry name" value="AdoMet_MTases"/>
    <property type="match status" value="1"/>
</dbReference>
<dbReference type="OrthoDB" id="417697at2759"/>
<evidence type="ECO:0000256" key="1">
    <source>
        <dbReference type="ARBA" id="ARBA00038158"/>
    </source>
</evidence>
<dbReference type="PANTHER" id="PTHR43591:SF50">
    <property type="entry name" value="METHYLTRANSFERASE DOMAIN-CONTAINING PROTEIN-RELATED"/>
    <property type="match status" value="1"/>
</dbReference>
<dbReference type="PANTHER" id="PTHR43591">
    <property type="entry name" value="METHYLTRANSFERASE"/>
    <property type="match status" value="1"/>
</dbReference>
<dbReference type="InterPro" id="IPR029063">
    <property type="entry name" value="SAM-dependent_MTases_sf"/>
</dbReference>
<dbReference type="InterPro" id="IPR041698">
    <property type="entry name" value="Methyltransf_25"/>
</dbReference>
<feature type="domain" description="Methyltransferase" evidence="2">
    <location>
        <begin position="48"/>
        <end position="142"/>
    </location>
</feature>
<evidence type="ECO:0000313" key="3">
    <source>
        <dbReference type="EMBL" id="EXA29556.1"/>
    </source>
</evidence>
<proteinExistence type="inferred from homology"/>
<protein>
    <recommendedName>
        <fullName evidence="2">Methyltransferase domain-containing protein</fullName>
    </recommendedName>
</protein>
<dbReference type="Proteomes" id="UP000030751">
    <property type="component" value="Unassembled WGS sequence"/>
</dbReference>
<dbReference type="Gene3D" id="3.40.50.150">
    <property type="entry name" value="Vaccinia Virus protein VP39"/>
    <property type="match status" value="1"/>
</dbReference>